<keyword evidence="4" id="KW-0808">Transferase</keyword>
<accession>A8MF61</accession>
<reference evidence="15" key="1">
    <citation type="submission" date="2007-10" db="EMBL/GenBank/DDBJ databases">
        <title>Complete genome of Alkaliphilus oremlandii OhILAs.</title>
        <authorList>
            <person name="Copeland A."/>
            <person name="Lucas S."/>
            <person name="Lapidus A."/>
            <person name="Barry K."/>
            <person name="Detter J.C."/>
            <person name="Glavina del Rio T."/>
            <person name="Hammon N."/>
            <person name="Israni S."/>
            <person name="Dalin E."/>
            <person name="Tice H."/>
            <person name="Pitluck S."/>
            <person name="Chain P."/>
            <person name="Malfatti S."/>
            <person name="Shin M."/>
            <person name="Vergez L."/>
            <person name="Schmutz J."/>
            <person name="Larimer F."/>
            <person name="Land M."/>
            <person name="Hauser L."/>
            <person name="Kyrpides N."/>
            <person name="Mikhailova N."/>
            <person name="Stolz J.F."/>
            <person name="Dawson A."/>
            <person name="Fisher E."/>
            <person name="Crable B."/>
            <person name="Perera E."/>
            <person name="Lisak J."/>
            <person name="Ranganathan M."/>
            <person name="Basu P."/>
            <person name="Richardson P."/>
        </authorList>
    </citation>
    <scope>NUCLEOTIDE SEQUENCE [LARGE SCALE GENOMIC DNA]</scope>
    <source>
        <strain evidence="15">OhILAs</strain>
    </source>
</reference>
<evidence type="ECO:0000256" key="6">
    <source>
        <dbReference type="ARBA" id="ARBA00022741"/>
    </source>
</evidence>
<dbReference type="Gene3D" id="2.60.200.40">
    <property type="match status" value="1"/>
</dbReference>
<organism evidence="14 15">
    <name type="scientific">Alkaliphilus oremlandii (strain OhILAs)</name>
    <name type="common">Clostridium oremlandii (strain OhILAs)</name>
    <dbReference type="NCBI Taxonomy" id="350688"/>
    <lineage>
        <taxon>Bacteria</taxon>
        <taxon>Bacillati</taxon>
        <taxon>Bacillota</taxon>
        <taxon>Clostridia</taxon>
        <taxon>Peptostreptococcales</taxon>
        <taxon>Natronincolaceae</taxon>
        <taxon>Alkaliphilus</taxon>
    </lineage>
</organism>
<evidence type="ECO:0000256" key="4">
    <source>
        <dbReference type="ARBA" id="ARBA00022679"/>
    </source>
</evidence>
<dbReference type="HOGENOM" id="CLU_045532_1_0_9"/>
<evidence type="ECO:0000256" key="7">
    <source>
        <dbReference type="ARBA" id="ARBA00022777"/>
    </source>
</evidence>
<evidence type="ECO:0000256" key="10">
    <source>
        <dbReference type="ARBA" id="ARBA00023098"/>
    </source>
</evidence>
<evidence type="ECO:0000256" key="5">
    <source>
        <dbReference type="ARBA" id="ARBA00022723"/>
    </source>
</evidence>
<dbReference type="Proteomes" id="UP000000269">
    <property type="component" value="Chromosome"/>
</dbReference>
<sequence length="295" mass="33051">METIKIIYNPDSGRQIAHRNLPVLVDVLVKNNYYVKVFPTQKQYDATRAASQACKDGDDIIISFGGDGTVNEVVNGMMENDYRPKLAIYPAGTVNDFANYLQIPRNIEEFAQLILQKNTILSDVGRGGERYFLNVAAAGLLTDVAYKVSSESKSILGRFAYYFEGIREIQRQMFDPIKIKITYGDIVETKEVLFFILANSASVGGFKFIAPEASINDGKLDLMIVEKGELMDTASIFVKALVGNHTQHPNLKYVQVDSIRIECEEEILMDLDGEQYGKLPMDFKVEKQAIPIIVP</sequence>
<evidence type="ECO:0000313" key="14">
    <source>
        <dbReference type="EMBL" id="ABW18730.1"/>
    </source>
</evidence>
<dbReference type="eggNOG" id="COG1597">
    <property type="taxonomic scope" value="Bacteria"/>
</dbReference>
<keyword evidence="6" id="KW-0547">Nucleotide-binding</keyword>
<evidence type="ECO:0000256" key="12">
    <source>
        <dbReference type="ARBA" id="ARBA00023264"/>
    </source>
</evidence>
<evidence type="ECO:0000256" key="9">
    <source>
        <dbReference type="ARBA" id="ARBA00022842"/>
    </source>
</evidence>
<evidence type="ECO:0000256" key="2">
    <source>
        <dbReference type="ARBA" id="ARBA00005983"/>
    </source>
</evidence>
<protein>
    <submittedName>
        <fullName evidence="14">Diacylglycerol kinase catalytic region</fullName>
    </submittedName>
</protein>
<dbReference type="KEGG" id="aoe:Clos_1184"/>
<dbReference type="InterPro" id="IPR001206">
    <property type="entry name" value="Diacylglycerol_kinase_cat_dom"/>
</dbReference>
<dbReference type="GO" id="GO:0008654">
    <property type="term" value="P:phospholipid biosynthetic process"/>
    <property type="evidence" value="ECO:0007669"/>
    <property type="project" value="UniProtKB-KW"/>
</dbReference>
<keyword evidence="5" id="KW-0479">Metal-binding</keyword>
<dbReference type="InterPro" id="IPR050187">
    <property type="entry name" value="Lipid_Phosphate_FormReg"/>
</dbReference>
<dbReference type="NCBIfam" id="TIGR00147">
    <property type="entry name" value="YegS/Rv2252/BmrU family lipid kinase"/>
    <property type="match status" value="1"/>
</dbReference>
<keyword evidence="7 14" id="KW-0418">Kinase</keyword>
<comment type="cofactor">
    <cofactor evidence="1">
        <name>Mg(2+)</name>
        <dbReference type="ChEBI" id="CHEBI:18420"/>
    </cofactor>
</comment>
<dbReference type="EMBL" id="CP000853">
    <property type="protein sequence ID" value="ABW18730.1"/>
    <property type="molecule type" value="Genomic_DNA"/>
</dbReference>
<keyword evidence="11" id="KW-0594">Phospholipid biosynthesis</keyword>
<keyword evidence="12" id="KW-1208">Phospholipid metabolism</keyword>
<evidence type="ECO:0000256" key="3">
    <source>
        <dbReference type="ARBA" id="ARBA00022516"/>
    </source>
</evidence>
<comment type="similarity">
    <text evidence="2">Belongs to the diacylglycerol/lipid kinase family.</text>
</comment>
<keyword evidence="9" id="KW-0460">Magnesium</keyword>
<dbReference type="Pfam" id="PF00781">
    <property type="entry name" value="DAGK_cat"/>
    <property type="match status" value="1"/>
</dbReference>
<dbReference type="GO" id="GO:0005886">
    <property type="term" value="C:plasma membrane"/>
    <property type="evidence" value="ECO:0007669"/>
    <property type="project" value="TreeGrafter"/>
</dbReference>
<dbReference type="SMART" id="SM00046">
    <property type="entry name" value="DAGKc"/>
    <property type="match status" value="1"/>
</dbReference>
<evidence type="ECO:0000256" key="11">
    <source>
        <dbReference type="ARBA" id="ARBA00023209"/>
    </source>
</evidence>
<dbReference type="PANTHER" id="PTHR12358">
    <property type="entry name" value="SPHINGOSINE KINASE"/>
    <property type="match status" value="1"/>
</dbReference>
<dbReference type="RefSeq" id="WP_012159042.1">
    <property type="nucleotide sequence ID" value="NC_009922.1"/>
</dbReference>
<gene>
    <name evidence="14" type="ordered locus">Clos_1184</name>
</gene>
<dbReference type="GO" id="GO:0046872">
    <property type="term" value="F:metal ion binding"/>
    <property type="evidence" value="ECO:0007669"/>
    <property type="project" value="UniProtKB-KW"/>
</dbReference>
<keyword evidence="10" id="KW-0443">Lipid metabolism</keyword>
<dbReference type="PROSITE" id="PS50146">
    <property type="entry name" value="DAGK"/>
    <property type="match status" value="1"/>
</dbReference>
<dbReference type="InterPro" id="IPR017438">
    <property type="entry name" value="ATP-NAD_kinase_N"/>
</dbReference>
<evidence type="ECO:0000256" key="1">
    <source>
        <dbReference type="ARBA" id="ARBA00001946"/>
    </source>
</evidence>
<dbReference type="STRING" id="350688.Clos_1184"/>
<dbReference type="Gene3D" id="3.40.50.10330">
    <property type="entry name" value="Probable inorganic polyphosphate/atp-NAD kinase, domain 1"/>
    <property type="match status" value="1"/>
</dbReference>
<feature type="domain" description="DAGKc" evidence="13">
    <location>
        <begin position="1"/>
        <end position="131"/>
    </location>
</feature>
<evidence type="ECO:0000313" key="15">
    <source>
        <dbReference type="Proteomes" id="UP000000269"/>
    </source>
</evidence>
<dbReference type="InterPro" id="IPR016064">
    <property type="entry name" value="NAD/diacylglycerol_kinase_sf"/>
</dbReference>
<dbReference type="GO" id="GO:0005524">
    <property type="term" value="F:ATP binding"/>
    <property type="evidence" value="ECO:0007669"/>
    <property type="project" value="UniProtKB-KW"/>
</dbReference>
<keyword evidence="3" id="KW-0444">Lipid biosynthesis</keyword>
<dbReference type="InterPro" id="IPR005218">
    <property type="entry name" value="Diacylglycerol/lipid_kinase"/>
</dbReference>
<dbReference type="AlphaFoldDB" id="A8MF61"/>
<dbReference type="GO" id="GO:0004143">
    <property type="term" value="F:ATP-dependent diacylglycerol kinase activity"/>
    <property type="evidence" value="ECO:0007669"/>
    <property type="project" value="TreeGrafter"/>
</dbReference>
<keyword evidence="8" id="KW-0067">ATP-binding</keyword>
<keyword evidence="15" id="KW-1185">Reference proteome</keyword>
<dbReference type="PANTHER" id="PTHR12358:SF106">
    <property type="entry name" value="LIPID KINASE YEGS"/>
    <property type="match status" value="1"/>
</dbReference>
<evidence type="ECO:0000259" key="13">
    <source>
        <dbReference type="PROSITE" id="PS50146"/>
    </source>
</evidence>
<name>A8MF61_ALKOO</name>
<proteinExistence type="inferred from homology"/>
<evidence type="ECO:0000256" key="8">
    <source>
        <dbReference type="ARBA" id="ARBA00022840"/>
    </source>
</evidence>
<dbReference type="InterPro" id="IPR045540">
    <property type="entry name" value="YegS/DAGK_C"/>
</dbReference>
<dbReference type="SUPFAM" id="SSF111331">
    <property type="entry name" value="NAD kinase/diacylglycerol kinase-like"/>
    <property type="match status" value="1"/>
</dbReference>
<dbReference type="Pfam" id="PF19279">
    <property type="entry name" value="YegS_C"/>
    <property type="match status" value="1"/>
</dbReference>
<dbReference type="OrthoDB" id="142078at2"/>